<gene>
    <name evidence="1" type="ORF">DPMN_184513</name>
</gene>
<dbReference type="EMBL" id="JAIWYP010000010">
    <property type="protein sequence ID" value="KAH3749997.1"/>
    <property type="molecule type" value="Genomic_DNA"/>
</dbReference>
<organism evidence="1 2">
    <name type="scientific">Dreissena polymorpha</name>
    <name type="common">Zebra mussel</name>
    <name type="synonym">Mytilus polymorpha</name>
    <dbReference type="NCBI Taxonomy" id="45954"/>
    <lineage>
        <taxon>Eukaryota</taxon>
        <taxon>Metazoa</taxon>
        <taxon>Spiralia</taxon>
        <taxon>Lophotrochozoa</taxon>
        <taxon>Mollusca</taxon>
        <taxon>Bivalvia</taxon>
        <taxon>Autobranchia</taxon>
        <taxon>Heteroconchia</taxon>
        <taxon>Euheterodonta</taxon>
        <taxon>Imparidentia</taxon>
        <taxon>Neoheterodontei</taxon>
        <taxon>Myida</taxon>
        <taxon>Dreissenoidea</taxon>
        <taxon>Dreissenidae</taxon>
        <taxon>Dreissena</taxon>
    </lineage>
</organism>
<evidence type="ECO:0000313" key="2">
    <source>
        <dbReference type="Proteomes" id="UP000828390"/>
    </source>
</evidence>
<dbReference type="Proteomes" id="UP000828390">
    <property type="component" value="Unassembled WGS sequence"/>
</dbReference>
<dbReference type="AlphaFoldDB" id="A0A9D4I7Z1"/>
<proteinExistence type="predicted"/>
<keyword evidence="2" id="KW-1185">Reference proteome</keyword>
<sequence>MSLFENYLYLSDRHENQILKLHRYDQGEHAQILTQDAARPGQIHVVHPVKQPYGNGLEIIVRRLEIIYCRSLEIINIWS</sequence>
<comment type="caution">
    <text evidence="1">The sequence shown here is derived from an EMBL/GenBank/DDBJ whole genome shotgun (WGS) entry which is preliminary data.</text>
</comment>
<reference evidence="1" key="1">
    <citation type="journal article" date="2019" name="bioRxiv">
        <title>The Genome of the Zebra Mussel, Dreissena polymorpha: A Resource for Invasive Species Research.</title>
        <authorList>
            <person name="McCartney M.A."/>
            <person name="Auch B."/>
            <person name="Kono T."/>
            <person name="Mallez S."/>
            <person name="Zhang Y."/>
            <person name="Obille A."/>
            <person name="Becker A."/>
            <person name="Abrahante J.E."/>
            <person name="Garbe J."/>
            <person name="Badalamenti J.P."/>
            <person name="Herman A."/>
            <person name="Mangelson H."/>
            <person name="Liachko I."/>
            <person name="Sullivan S."/>
            <person name="Sone E.D."/>
            <person name="Koren S."/>
            <person name="Silverstein K.A.T."/>
            <person name="Beckman K.B."/>
            <person name="Gohl D.M."/>
        </authorList>
    </citation>
    <scope>NUCLEOTIDE SEQUENCE</scope>
    <source>
        <strain evidence="1">Duluth1</strain>
        <tissue evidence="1">Whole animal</tissue>
    </source>
</reference>
<reference evidence="1" key="2">
    <citation type="submission" date="2020-11" db="EMBL/GenBank/DDBJ databases">
        <authorList>
            <person name="McCartney M.A."/>
            <person name="Auch B."/>
            <person name="Kono T."/>
            <person name="Mallez S."/>
            <person name="Becker A."/>
            <person name="Gohl D.M."/>
            <person name="Silverstein K.A.T."/>
            <person name="Koren S."/>
            <person name="Bechman K.B."/>
            <person name="Herman A."/>
            <person name="Abrahante J.E."/>
            <person name="Garbe J."/>
        </authorList>
    </citation>
    <scope>NUCLEOTIDE SEQUENCE</scope>
    <source>
        <strain evidence="1">Duluth1</strain>
        <tissue evidence="1">Whole animal</tissue>
    </source>
</reference>
<dbReference type="InterPro" id="IPR011042">
    <property type="entry name" value="6-blade_b-propeller_TolB-like"/>
</dbReference>
<evidence type="ECO:0000313" key="1">
    <source>
        <dbReference type="EMBL" id="KAH3749997.1"/>
    </source>
</evidence>
<protein>
    <submittedName>
        <fullName evidence="1">Uncharacterized protein</fullName>
    </submittedName>
</protein>
<name>A0A9D4I7Z1_DREPO</name>
<dbReference type="Gene3D" id="2.120.10.30">
    <property type="entry name" value="TolB, C-terminal domain"/>
    <property type="match status" value="1"/>
</dbReference>
<accession>A0A9D4I7Z1</accession>